<dbReference type="AlphaFoldDB" id="A0AAV1IZN2"/>
<gene>
    <name evidence="1" type="ORF">LNINA_LOCUS2526</name>
</gene>
<reference evidence="1 2" key="1">
    <citation type="submission" date="2023-11" db="EMBL/GenBank/DDBJ databases">
        <authorList>
            <person name="Okamura Y."/>
        </authorList>
    </citation>
    <scope>NUCLEOTIDE SEQUENCE [LARGE SCALE GENOMIC DNA]</scope>
</reference>
<proteinExistence type="predicted"/>
<sequence length="210" mass="24588">MGLHSRISTFLRGRAPKTLNEAINLAISEERIQLMQYRRSQPEHRQHFQKPKPELFSDRRRSFHTAQQLGESTLKTLTKKIILIVLTIHIQTSRDLGLVPHNPYSRYKCSLPNAWLQKRQSENNWTYCDFRRNVAMIYQQKYGKPLTRKSDYGVSLQIRVPAEVRSAGSDDDHSQMDCSQRRCGYCHRLTRKMCGKMQCWLASKVLVLIP</sequence>
<protein>
    <submittedName>
        <fullName evidence="1">Uncharacterized protein</fullName>
    </submittedName>
</protein>
<keyword evidence="2" id="KW-1185">Reference proteome</keyword>
<comment type="caution">
    <text evidence="1">The sequence shown here is derived from an EMBL/GenBank/DDBJ whole genome shotgun (WGS) entry which is preliminary data.</text>
</comment>
<name>A0AAV1IZN2_9NEOP</name>
<dbReference type="Proteomes" id="UP001497472">
    <property type="component" value="Unassembled WGS sequence"/>
</dbReference>
<accession>A0AAV1IZN2</accession>
<evidence type="ECO:0000313" key="2">
    <source>
        <dbReference type="Proteomes" id="UP001497472"/>
    </source>
</evidence>
<organism evidence="1 2">
    <name type="scientific">Leptosia nina</name>
    <dbReference type="NCBI Taxonomy" id="320188"/>
    <lineage>
        <taxon>Eukaryota</taxon>
        <taxon>Metazoa</taxon>
        <taxon>Ecdysozoa</taxon>
        <taxon>Arthropoda</taxon>
        <taxon>Hexapoda</taxon>
        <taxon>Insecta</taxon>
        <taxon>Pterygota</taxon>
        <taxon>Neoptera</taxon>
        <taxon>Endopterygota</taxon>
        <taxon>Lepidoptera</taxon>
        <taxon>Glossata</taxon>
        <taxon>Ditrysia</taxon>
        <taxon>Papilionoidea</taxon>
        <taxon>Pieridae</taxon>
        <taxon>Pierinae</taxon>
        <taxon>Leptosia</taxon>
    </lineage>
</organism>
<evidence type="ECO:0000313" key="1">
    <source>
        <dbReference type="EMBL" id="CAK1542649.1"/>
    </source>
</evidence>
<dbReference type="EMBL" id="CAVLEF010000003">
    <property type="protein sequence ID" value="CAK1542649.1"/>
    <property type="molecule type" value="Genomic_DNA"/>
</dbReference>